<proteinExistence type="predicted"/>
<organism evidence="3 4">
    <name type="scientific">Ruegeria spongiae</name>
    <dbReference type="NCBI Taxonomy" id="2942209"/>
    <lineage>
        <taxon>Bacteria</taxon>
        <taxon>Pseudomonadati</taxon>
        <taxon>Pseudomonadota</taxon>
        <taxon>Alphaproteobacteria</taxon>
        <taxon>Rhodobacterales</taxon>
        <taxon>Roseobacteraceae</taxon>
        <taxon>Ruegeria</taxon>
    </lineage>
</organism>
<name>A0ABT0Q4K2_9RHOB</name>
<evidence type="ECO:0000256" key="1">
    <source>
        <dbReference type="SAM" id="Phobius"/>
    </source>
</evidence>
<dbReference type="Proteomes" id="UP001203880">
    <property type="component" value="Unassembled WGS sequence"/>
</dbReference>
<dbReference type="InterPro" id="IPR012495">
    <property type="entry name" value="TadE-like_dom"/>
</dbReference>
<dbReference type="Pfam" id="PF07811">
    <property type="entry name" value="TadE"/>
    <property type="match status" value="1"/>
</dbReference>
<sequence length="178" mass="19905">MRPGFLKRLRRFGKNESGTATVEFVIVVPAVIFLIASGAEMAMLNIHHGMLERAVDTTVRDIRLSTGATFEHEDVKQTICERAQFINDCESSLKLELIPADPRETMTIKEGTVCEDRIEPISPQYRFTNGQSNELMVMHACAYIDPILPFSHLGAALSDNVEGKYQLFATTAFVQEPQ</sequence>
<evidence type="ECO:0000313" key="3">
    <source>
        <dbReference type="EMBL" id="MCL6284763.1"/>
    </source>
</evidence>
<evidence type="ECO:0000313" key="4">
    <source>
        <dbReference type="Proteomes" id="UP001203880"/>
    </source>
</evidence>
<feature type="transmembrane region" description="Helical" evidence="1">
    <location>
        <begin position="21"/>
        <end position="44"/>
    </location>
</feature>
<evidence type="ECO:0000259" key="2">
    <source>
        <dbReference type="Pfam" id="PF07811"/>
    </source>
</evidence>
<keyword evidence="1" id="KW-1133">Transmembrane helix</keyword>
<keyword evidence="1" id="KW-0472">Membrane</keyword>
<keyword evidence="1" id="KW-0812">Transmembrane</keyword>
<feature type="domain" description="TadE-like" evidence="2">
    <location>
        <begin position="18"/>
        <end position="60"/>
    </location>
</feature>
<dbReference type="RefSeq" id="WP_249710928.1">
    <property type="nucleotide sequence ID" value="NZ_JAMFMB010000018.1"/>
</dbReference>
<gene>
    <name evidence="3" type="ORF">M3P21_14595</name>
</gene>
<reference evidence="3" key="1">
    <citation type="submission" date="2022-05" db="EMBL/GenBank/DDBJ databases">
        <authorList>
            <person name="Park J.-S."/>
        </authorList>
    </citation>
    <scope>NUCLEOTIDE SEQUENCE</scope>
    <source>
        <strain evidence="3">2012CJ41-6</strain>
    </source>
</reference>
<dbReference type="EMBL" id="JAMFMB010000018">
    <property type="protein sequence ID" value="MCL6284763.1"/>
    <property type="molecule type" value="Genomic_DNA"/>
</dbReference>
<comment type="caution">
    <text evidence="3">The sequence shown here is derived from an EMBL/GenBank/DDBJ whole genome shotgun (WGS) entry which is preliminary data.</text>
</comment>
<protein>
    <submittedName>
        <fullName evidence="3">Pilus assembly protein</fullName>
    </submittedName>
</protein>
<accession>A0ABT0Q4K2</accession>
<keyword evidence="4" id="KW-1185">Reference proteome</keyword>